<dbReference type="PANTHER" id="PTHR22953:SF153">
    <property type="entry name" value="PURPLE ACID PHOSPHATASE"/>
    <property type="match status" value="1"/>
</dbReference>
<dbReference type="AlphaFoldDB" id="A0AAD9DFP0"/>
<feature type="signal peptide" evidence="3">
    <location>
        <begin position="1"/>
        <end position="25"/>
    </location>
</feature>
<dbReference type="InterPro" id="IPR029052">
    <property type="entry name" value="Metallo-depent_PP-like"/>
</dbReference>
<sequence length="535" mass="60975">MMMNTPQIISALLFLLLLRDTGVTAEPSQQSDTAAAQKAQDVCQPHHIHLSVGRIQNSTHSSMTISFSISSACVGKKGPGKKSIGAVRLIGEGEEDDFLVIGDGNNTKSYDAMSPRRGIKRYYSDLYYHFEIDDLRPDKEYSYECLLLNKDDMSSQQYLREDKTTLEISGDNTGVIARSDISTFTTPPAPGQWHSSGRTITFAVLGDLAAKEHSKKTIRHLDRHSESVDAILFAGDLAYPSKDHDNWDKWMDLMSKRDFFNAIPTQIALGNHDLDTYKHGWIYDINESVEIALAYEHRFQMPQIRPPIRELASLKGFTTSGQPTDFVPYEYGNAYYSFTFGPSKHIVLSSYSSFREGSLQHEWLLSELKSVDRSVTPWLIVMIHCPLYTTFKTHRREIFITEAQAILEPLFVKYTVNFVISGHVHAYMRTYPMAFSRRNPRGPVHIIQGNGGKAVCEPYYNETVEEWVAVRDQSQYGYGTLELFNSTHAMWKLIKTGHDEGGEFELNLNLLDEIWVRNQLYVEEMSVNKDWEDNL</sequence>
<evidence type="ECO:0000259" key="4">
    <source>
        <dbReference type="Pfam" id="PF00149"/>
    </source>
</evidence>
<dbReference type="EC" id="3.-.-.-" evidence="6"/>
<feature type="chain" id="PRO_5042260604" evidence="3">
    <location>
        <begin position="26"/>
        <end position="535"/>
    </location>
</feature>
<keyword evidence="1 3" id="KW-0732">Signal</keyword>
<organism evidence="6 7">
    <name type="scientific">Skeletonema marinoi</name>
    <dbReference type="NCBI Taxonomy" id="267567"/>
    <lineage>
        <taxon>Eukaryota</taxon>
        <taxon>Sar</taxon>
        <taxon>Stramenopiles</taxon>
        <taxon>Ochrophyta</taxon>
        <taxon>Bacillariophyta</taxon>
        <taxon>Coscinodiscophyceae</taxon>
        <taxon>Thalassiosirophycidae</taxon>
        <taxon>Thalassiosirales</taxon>
        <taxon>Skeletonemataceae</taxon>
        <taxon>Skeletonema</taxon>
        <taxon>Skeletonema marinoi-dohrnii complex</taxon>
    </lineage>
</organism>
<reference evidence="6" key="1">
    <citation type="submission" date="2023-06" db="EMBL/GenBank/DDBJ databases">
        <title>Survivors Of The Sea: Transcriptome response of Skeletonema marinoi to long-term dormancy.</title>
        <authorList>
            <person name="Pinder M.I.M."/>
            <person name="Kourtchenko O."/>
            <person name="Robertson E.K."/>
            <person name="Larsson T."/>
            <person name="Maumus F."/>
            <person name="Osuna-Cruz C.M."/>
            <person name="Vancaester E."/>
            <person name="Stenow R."/>
            <person name="Vandepoele K."/>
            <person name="Ploug H."/>
            <person name="Bruchert V."/>
            <person name="Godhe A."/>
            <person name="Topel M."/>
        </authorList>
    </citation>
    <scope>NUCLEOTIDE SEQUENCE</scope>
    <source>
        <strain evidence="6">R05AC</strain>
    </source>
</reference>
<name>A0AAD9DFP0_9STRA</name>
<dbReference type="InterPro" id="IPR041792">
    <property type="entry name" value="MPP_PAP"/>
</dbReference>
<keyword evidence="6" id="KW-0378">Hydrolase</keyword>
<comment type="caution">
    <text evidence="6">The sequence shown here is derived from an EMBL/GenBank/DDBJ whole genome shotgun (WGS) entry which is preliminary data.</text>
</comment>
<dbReference type="Proteomes" id="UP001224775">
    <property type="component" value="Unassembled WGS sequence"/>
</dbReference>
<dbReference type="Pfam" id="PF00149">
    <property type="entry name" value="Metallophos"/>
    <property type="match status" value="1"/>
</dbReference>
<dbReference type="Pfam" id="PF14008">
    <property type="entry name" value="Metallophos_C"/>
    <property type="match status" value="1"/>
</dbReference>
<evidence type="ECO:0000259" key="5">
    <source>
        <dbReference type="Pfam" id="PF14008"/>
    </source>
</evidence>
<dbReference type="PANTHER" id="PTHR22953">
    <property type="entry name" value="ACID PHOSPHATASE RELATED"/>
    <property type="match status" value="1"/>
</dbReference>
<evidence type="ECO:0000313" key="6">
    <source>
        <dbReference type="EMBL" id="KAK1744120.1"/>
    </source>
</evidence>
<evidence type="ECO:0000256" key="2">
    <source>
        <dbReference type="ARBA" id="ARBA00023180"/>
    </source>
</evidence>
<dbReference type="EMBL" id="JATAAI010000008">
    <property type="protein sequence ID" value="KAK1744120.1"/>
    <property type="molecule type" value="Genomic_DNA"/>
</dbReference>
<dbReference type="SUPFAM" id="SSF56300">
    <property type="entry name" value="Metallo-dependent phosphatases"/>
    <property type="match status" value="1"/>
</dbReference>
<feature type="domain" description="Calcineurin-like phosphoesterase" evidence="4">
    <location>
        <begin position="201"/>
        <end position="427"/>
    </location>
</feature>
<protein>
    <submittedName>
        <fullName evidence="6">Purple acid phosphatase</fullName>
        <ecNumber evidence="6">3.-.-.-</ecNumber>
    </submittedName>
</protein>
<evidence type="ECO:0000256" key="1">
    <source>
        <dbReference type="ARBA" id="ARBA00022729"/>
    </source>
</evidence>
<dbReference type="Gene3D" id="3.60.21.10">
    <property type="match status" value="1"/>
</dbReference>
<dbReference type="GO" id="GO:0003993">
    <property type="term" value="F:acid phosphatase activity"/>
    <property type="evidence" value="ECO:0007669"/>
    <property type="project" value="InterPro"/>
</dbReference>
<dbReference type="InterPro" id="IPR025733">
    <property type="entry name" value="PAPs_C"/>
</dbReference>
<keyword evidence="2" id="KW-0325">Glycoprotein</keyword>
<gene>
    <name evidence="6" type="ORF">QTG54_005717</name>
</gene>
<evidence type="ECO:0000256" key="3">
    <source>
        <dbReference type="SAM" id="SignalP"/>
    </source>
</evidence>
<evidence type="ECO:0000313" key="7">
    <source>
        <dbReference type="Proteomes" id="UP001224775"/>
    </source>
</evidence>
<keyword evidence="7" id="KW-1185">Reference proteome</keyword>
<dbReference type="CDD" id="cd00839">
    <property type="entry name" value="MPP_PAPs"/>
    <property type="match status" value="1"/>
</dbReference>
<proteinExistence type="predicted"/>
<dbReference type="InterPro" id="IPR004843">
    <property type="entry name" value="Calcineurin-like_PHP"/>
</dbReference>
<accession>A0AAD9DFP0</accession>
<feature type="domain" description="Purple acid phosphatase C-terminal" evidence="5">
    <location>
        <begin position="442"/>
        <end position="497"/>
    </location>
</feature>
<dbReference type="InterPro" id="IPR039331">
    <property type="entry name" value="PAPs-like"/>
</dbReference>